<gene>
    <name evidence="3" type="ORF">SAMN05421810_101666</name>
</gene>
<dbReference type="SUPFAM" id="SSF46565">
    <property type="entry name" value="Chaperone J-domain"/>
    <property type="match status" value="1"/>
</dbReference>
<dbReference type="CDD" id="cd06257">
    <property type="entry name" value="DnaJ"/>
    <property type="match status" value="1"/>
</dbReference>
<evidence type="ECO:0000313" key="4">
    <source>
        <dbReference type="Proteomes" id="UP000198727"/>
    </source>
</evidence>
<dbReference type="PROSITE" id="PS50076">
    <property type="entry name" value="DNAJ_2"/>
    <property type="match status" value="1"/>
</dbReference>
<dbReference type="PANTHER" id="PTHR44240:SF10">
    <property type="entry name" value="J DOMAIN-CONTAINING PROTEIN"/>
    <property type="match status" value="1"/>
</dbReference>
<dbReference type="STRING" id="587909.SAMN05421810_101666"/>
<dbReference type="Pfam" id="PF00226">
    <property type="entry name" value="DnaJ"/>
    <property type="match status" value="1"/>
</dbReference>
<accession>A0A1I5LTH9</accession>
<dbReference type="SMART" id="SM00271">
    <property type="entry name" value="DnaJ"/>
    <property type="match status" value="1"/>
</dbReference>
<proteinExistence type="predicted"/>
<protein>
    <submittedName>
        <fullName evidence="3">DnaJ domain-containing protein</fullName>
    </submittedName>
</protein>
<dbReference type="Proteomes" id="UP000198727">
    <property type="component" value="Unassembled WGS sequence"/>
</dbReference>
<keyword evidence="4" id="KW-1185">Reference proteome</keyword>
<dbReference type="InterPro" id="IPR036869">
    <property type="entry name" value="J_dom_sf"/>
</dbReference>
<evidence type="ECO:0000313" key="3">
    <source>
        <dbReference type="EMBL" id="SFP00638.1"/>
    </source>
</evidence>
<evidence type="ECO:0000256" key="1">
    <source>
        <dbReference type="SAM" id="MobiDB-lite"/>
    </source>
</evidence>
<feature type="region of interest" description="Disordered" evidence="1">
    <location>
        <begin position="60"/>
        <end position="147"/>
    </location>
</feature>
<evidence type="ECO:0000259" key="2">
    <source>
        <dbReference type="PROSITE" id="PS50076"/>
    </source>
</evidence>
<organism evidence="3 4">
    <name type="scientific">Amycolatopsis arida</name>
    <dbReference type="NCBI Taxonomy" id="587909"/>
    <lineage>
        <taxon>Bacteria</taxon>
        <taxon>Bacillati</taxon>
        <taxon>Actinomycetota</taxon>
        <taxon>Actinomycetes</taxon>
        <taxon>Pseudonocardiales</taxon>
        <taxon>Pseudonocardiaceae</taxon>
        <taxon>Amycolatopsis</taxon>
    </lineage>
</organism>
<dbReference type="OrthoDB" id="166297at2"/>
<feature type="compositionally biased region" description="Basic and acidic residues" evidence="1">
    <location>
        <begin position="99"/>
        <end position="115"/>
    </location>
</feature>
<dbReference type="Gene3D" id="1.10.287.110">
    <property type="entry name" value="DnaJ domain"/>
    <property type="match status" value="1"/>
</dbReference>
<dbReference type="AlphaFoldDB" id="A0A1I5LTH9"/>
<feature type="compositionally biased region" description="Basic and acidic residues" evidence="1">
    <location>
        <begin position="122"/>
        <end position="137"/>
    </location>
</feature>
<feature type="domain" description="J" evidence="2">
    <location>
        <begin position="8"/>
        <end position="77"/>
    </location>
</feature>
<name>A0A1I5LTH9_9PSEU</name>
<dbReference type="InterPro" id="IPR052276">
    <property type="entry name" value="Diphthamide-biosynth_chaperone"/>
</dbReference>
<reference evidence="4" key="1">
    <citation type="submission" date="2016-10" db="EMBL/GenBank/DDBJ databases">
        <authorList>
            <person name="Varghese N."/>
            <person name="Submissions S."/>
        </authorList>
    </citation>
    <scope>NUCLEOTIDE SEQUENCE [LARGE SCALE GENOMIC DNA]</scope>
    <source>
        <strain evidence="4">CGMCC 4.5579</strain>
    </source>
</reference>
<sequence length="147" mass="16429">MRGRERPDPYAVLGVPATATDAELTAAYRALVRALHPDAQHCADPERFAAVVAAYHRLRTRRRAESSHQRGRGSRSGRAQRSARTEADQRAHPAAHQTSGDDRPEPGSTDRDDPRTGGPTRIEVRVHRPRPRREPDLRAGPVRYHPD</sequence>
<dbReference type="InterPro" id="IPR001623">
    <property type="entry name" value="DnaJ_domain"/>
</dbReference>
<dbReference type="RefSeq" id="WP_092527634.1">
    <property type="nucleotide sequence ID" value="NZ_FOWW01000001.1"/>
</dbReference>
<dbReference type="PANTHER" id="PTHR44240">
    <property type="entry name" value="DNAJ DOMAIN (PROKARYOTIC HEAT SHOCK PROTEIN)-RELATED"/>
    <property type="match status" value="1"/>
</dbReference>
<dbReference type="EMBL" id="FOWW01000001">
    <property type="protein sequence ID" value="SFP00638.1"/>
    <property type="molecule type" value="Genomic_DNA"/>
</dbReference>